<dbReference type="AlphaFoldDB" id="A0A9P4I6N0"/>
<reference evidence="4" key="1">
    <citation type="journal article" date="2020" name="Stud. Mycol.">
        <title>101 Dothideomycetes genomes: a test case for predicting lifestyles and emergence of pathogens.</title>
        <authorList>
            <person name="Haridas S."/>
            <person name="Albert R."/>
            <person name="Binder M."/>
            <person name="Bloem J."/>
            <person name="Labutti K."/>
            <person name="Salamov A."/>
            <person name="Andreopoulos B."/>
            <person name="Baker S."/>
            <person name="Barry K."/>
            <person name="Bills G."/>
            <person name="Bluhm B."/>
            <person name="Cannon C."/>
            <person name="Castanera R."/>
            <person name="Culley D."/>
            <person name="Daum C."/>
            <person name="Ezra D."/>
            <person name="Gonzalez J."/>
            <person name="Henrissat B."/>
            <person name="Kuo A."/>
            <person name="Liang C."/>
            <person name="Lipzen A."/>
            <person name="Lutzoni F."/>
            <person name="Magnuson J."/>
            <person name="Mondo S."/>
            <person name="Nolan M."/>
            <person name="Ohm R."/>
            <person name="Pangilinan J."/>
            <person name="Park H.-J."/>
            <person name="Ramirez L."/>
            <person name="Alfaro M."/>
            <person name="Sun H."/>
            <person name="Tritt A."/>
            <person name="Yoshinaga Y."/>
            <person name="Zwiers L.-H."/>
            <person name="Turgeon B."/>
            <person name="Goodwin S."/>
            <person name="Spatafora J."/>
            <person name="Crous P."/>
            <person name="Grigoriev I."/>
        </authorList>
    </citation>
    <scope>NUCLEOTIDE SEQUENCE</scope>
    <source>
        <strain evidence="4">CBS 133067</strain>
    </source>
</reference>
<dbReference type="SUPFAM" id="SSF51735">
    <property type="entry name" value="NAD(P)-binding Rossmann-fold domains"/>
    <property type="match status" value="1"/>
</dbReference>
<evidence type="ECO:0000259" key="3">
    <source>
        <dbReference type="Pfam" id="PF05368"/>
    </source>
</evidence>
<dbReference type="PANTHER" id="PTHR42748">
    <property type="entry name" value="NITROGEN METABOLITE REPRESSION PROTEIN NMRA FAMILY MEMBER"/>
    <property type="match status" value="1"/>
</dbReference>
<comment type="similarity">
    <text evidence="1">Belongs to the NmrA-type oxidoreductase family.</text>
</comment>
<dbReference type="OrthoDB" id="300709at2759"/>
<keyword evidence="2" id="KW-0521">NADP</keyword>
<proteinExistence type="inferred from homology"/>
<dbReference type="PANTHER" id="PTHR42748:SF11">
    <property type="entry name" value="NMRA-LIKE DOMAIN-CONTAINING PROTEIN"/>
    <property type="match status" value="1"/>
</dbReference>
<organism evidence="4 5">
    <name type="scientific">Rhizodiscina lignyota</name>
    <dbReference type="NCBI Taxonomy" id="1504668"/>
    <lineage>
        <taxon>Eukaryota</taxon>
        <taxon>Fungi</taxon>
        <taxon>Dikarya</taxon>
        <taxon>Ascomycota</taxon>
        <taxon>Pezizomycotina</taxon>
        <taxon>Dothideomycetes</taxon>
        <taxon>Pleosporomycetidae</taxon>
        <taxon>Aulographales</taxon>
        <taxon>Rhizodiscinaceae</taxon>
        <taxon>Rhizodiscina</taxon>
    </lineage>
</organism>
<accession>A0A9P4I6N0</accession>
<dbReference type="InterPro" id="IPR036291">
    <property type="entry name" value="NAD(P)-bd_dom_sf"/>
</dbReference>
<dbReference type="CDD" id="cd05251">
    <property type="entry name" value="NmrA_like_SDR_a"/>
    <property type="match status" value="1"/>
</dbReference>
<evidence type="ECO:0000313" key="4">
    <source>
        <dbReference type="EMBL" id="KAF2094147.1"/>
    </source>
</evidence>
<dbReference type="InterPro" id="IPR051164">
    <property type="entry name" value="NmrA-like_oxidored"/>
</dbReference>
<gene>
    <name evidence="4" type="ORF">NA57DRAFT_80564</name>
</gene>
<sequence length="311" mass="34281">MSKTLVVFGATGNQGGSLVDYVLNDRQFSKEFKVRGLTRNPSGSKGQALANKGAEVARLDYDDPATIKEAVKGAHTVFAMTNTIYDRATRTKEIDQGKAIGDACVEAGVKYLLFSTSQRVDKISNGKLQNVTHFTFKARIEDYIRTLPIKSSFYSPGSFMQNFLGNQKPKPSPSGDGSYAVSCIYPESTEVPLIDIDDTGKFIGAILADPDKYEGKVLSAADKLYNYSEIVSTLSKATGKNVVYKQLPVEVFKSSMPPGFNVELVEMFQLFGDYGYYGEGQKEKVEWSANQARGKLTSLEEFFKKHPLTLE</sequence>
<dbReference type="Pfam" id="PF05368">
    <property type="entry name" value="NmrA"/>
    <property type="match status" value="1"/>
</dbReference>
<keyword evidence="5" id="KW-1185">Reference proteome</keyword>
<dbReference type="InterPro" id="IPR008030">
    <property type="entry name" value="NmrA-like"/>
</dbReference>
<feature type="domain" description="NmrA-like" evidence="3">
    <location>
        <begin position="1"/>
        <end position="303"/>
    </location>
</feature>
<dbReference type="EMBL" id="ML978135">
    <property type="protein sequence ID" value="KAF2094147.1"/>
    <property type="molecule type" value="Genomic_DNA"/>
</dbReference>
<evidence type="ECO:0000313" key="5">
    <source>
        <dbReference type="Proteomes" id="UP000799772"/>
    </source>
</evidence>
<dbReference type="Gene3D" id="3.90.25.10">
    <property type="entry name" value="UDP-galactose 4-epimerase, domain 1"/>
    <property type="match status" value="1"/>
</dbReference>
<dbReference type="Gene3D" id="3.40.50.720">
    <property type="entry name" value="NAD(P)-binding Rossmann-like Domain"/>
    <property type="match status" value="1"/>
</dbReference>
<evidence type="ECO:0000256" key="1">
    <source>
        <dbReference type="ARBA" id="ARBA00006328"/>
    </source>
</evidence>
<evidence type="ECO:0000256" key="2">
    <source>
        <dbReference type="ARBA" id="ARBA00022857"/>
    </source>
</evidence>
<dbReference type="GO" id="GO:0005634">
    <property type="term" value="C:nucleus"/>
    <property type="evidence" value="ECO:0007669"/>
    <property type="project" value="TreeGrafter"/>
</dbReference>
<name>A0A9P4I6N0_9PEZI</name>
<protein>
    <submittedName>
        <fullName evidence="4">NmrA family transcriptional regulator</fullName>
    </submittedName>
</protein>
<dbReference type="Proteomes" id="UP000799772">
    <property type="component" value="Unassembled WGS sequence"/>
</dbReference>
<comment type="caution">
    <text evidence="4">The sequence shown here is derived from an EMBL/GenBank/DDBJ whole genome shotgun (WGS) entry which is preliminary data.</text>
</comment>